<dbReference type="CDD" id="cd12797">
    <property type="entry name" value="M23_peptidase"/>
    <property type="match status" value="1"/>
</dbReference>
<keyword evidence="3" id="KW-1185">Reference proteome</keyword>
<dbReference type="InterPro" id="IPR050570">
    <property type="entry name" value="Cell_wall_metabolism_enzyme"/>
</dbReference>
<evidence type="ECO:0000313" key="3">
    <source>
        <dbReference type="Proteomes" id="UP000515955"/>
    </source>
</evidence>
<feature type="domain" description="M23ase beta-sheet core" evidence="1">
    <location>
        <begin position="212"/>
        <end position="305"/>
    </location>
</feature>
<evidence type="ECO:0000259" key="1">
    <source>
        <dbReference type="Pfam" id="PF01551"/>
    </source>
</evidence>
<reference evidence="2 3" key="1">
    <citation type="submission" date="2020-08" db="EMBL/GenBank/DDBJ databases">
        <title>Genome sequence of Sphingomonas rhizophila KACC 19189T.</title>
        <authorList>
            <person name="Hyun D.-W."/>
            <person name="Bae J.-W."/>
        </authorList>
    </citation>
    <scope>NUCLEOTIDE SEQUENCE [LARGE SCALE GENOMIC DNA]</scope>
    <source>
        <strain evidence="2 3">KACC 19189</strain>
    </source>
</reference>
<proteinExistence type="predicted"/>
<dbReference type="GO" id="GO:0004222">
    <property type="term" value="F:metalloendopeptidase activity"/>
    <property type="evidence" value="ECO:0007669"/>
    <property type="project" value="TreeGrafter"/>
</dbReference>
<organism evidence="2 3">
    <name type="scientific">Sphingomonas rhizophila</name>
    <dbReference type="NCBI Taxonomy" id="2071607"/>
    <lineage>
        <taxon>Bacteria</taxon>
        <taxon>Pseudomonadati</taxon>
        <taxon>Pseudomonadota</taxon>
        <taxon>Alphaproteobacteria</taxon>
        <taxon>Sphingomonadales</taxon>
        <taxon>Sphingomonadaceae</taxon>
        <taxon>Sphingomonas</taxon>
    </lineage>
</organism>
<dbReference type="AlphaFoldDB" id="A0A7G9SCL1"/>
<gene>
    <name evidence="2" type="ORF">H9L12_03130</name>
</gene>
<protein>
    <submittedName>
        <fullName evidence="2">Peptidoglycan DD-metalloendopeptidase family protein</fullName>
    </submittedName>
</protein>
<name>A0A7G9SCL1_9SPHN</name>
<dbReference type="PANTHER" id="PTHR21666:SF270">
    <property type="entry name" value="MUREIN HYDROLASE ACTIVATOR ENVC"/>
    <property type="match status" value="1"/>
</dbReference>
<dbReference type="Gene3D" id="2.70.70.10">
    <property type="entry name" value="Glucose Permease (Domain IIA)"/>
    <property type="match status" value="1"/>
</dbReference>
<dbReference type="RefSeq" id="WP_187542577.1">
    <property type="nucleotide sequence ID" value="NZ_CP060717.1"/>
</dbReference>
<dbReference type="KEGG" id="srhi:H9L12_03130"/>
<dbReference type="InterPro" id="IPR016047">
    <property type="entry name" value="M23ase_b-sheet_dom"/>
</dbReference>
<dbReference type="PANTHER" id="PTHR21666">
    <property type="entry name" value="PEPTIDASE-RELATED"/>
    <property type="match status" value="1"/>
</dbReference>
<evidence type="ECO:0000313" key="2">
    <source>
        <dbReference type="EMBL" id="QNN65586.1"/>
    </source>
</evidence>
<dbReference type="Proteomes" id="UP000515955">
    <property type="component" value="Chromosome"/>
</dbReference>
<dbReference type="InterPro" id="IPR011055">
    <property type="entry name" value="Dup_hybrid_motif"/>
</dbReference>
<dbReference type="EMBL" id="CP060717">
    <property type="protein sequence ID" value="QNN65586.1"/>
    <property type="molecule type" value="Genomic_DNA"/>
</dbReference>
<dbReference type="Pfam" id="PF01551">
    <property type="entry name" value="Peptidase_M23"/>
    <property type="match status" value="1"/>
</dbReference>
<dbReference type="SUPFAM" id="SSF51261">
    <property type="entry name" value="Duplicated hybrid motif"/>
    <property type="match status" value="1"/>
</dbReference>
<accession>A0A7G9SCL1</accession>
<sequence length="345" mass="37508">MILMMLAGAAAVGPVRIEARPARPFAEITGSGIDIDGDFIVSNTGDSEFGIDEISVEVRDPQGRLVQRKEWNSNGIAPSIRMLNTTSVPAKSRVMLFNPFAHFAADVPIGRLDYAVVLSRKGVDERIEARTRVTPRHEPQRLFAFPLQGRALVWDGHDFASHHRRWDTTHPILSGAGFATTAARYSMDLILIDAEGRRSTGDENKNESWMSFGAPVRAMAAGTVSAVRNDQADDRNFDVATVKMPNAMYGNYVIIRHADGSYSMYGHLKQGSAMVKVGDRVAARQAIGQIGASGSALFPHLHVQRMDGPNDRSEGVPTRFTGVLRPTGTPPANGFVDSGDVLIAR</sequence>